<gene>
    <name evidence="8" type="primary">OFP17</name>
    <name evidence="8" type="ORF">CR513_45247</name>
</gene>
<dbReference type="InterPro" id="IPR044686">
    <property type="entry name" value="OFP17"/>
</dbReference>
<name>A0A371F9H3_MUCPR</name>
<keyword evidence="9" id="KW-1185">Reference proteome</keyword>
<evidence type="ECO:0000256" key="3">
    <source>
        <dbReference type="ARBA" id="ARBA00023015"/>
    </source>
</evidence>
<proteinExistence type="predicted"/>
<evidence type="ECO:0000313" key="9">
    <source>
        <dbReference type="Proteomes" id="UP000257109"/>
    </source>
</evidence>
<evidence type="ECO:0000313" key="8">
    <source>
        <dbReference type="EMBL" id="RDX74935.1"/>
    </source>
</evidence>
<evidence type="ECO:0000259" key="7">
    <source>
        <dbReference type="PROSITE" id="PS51754"/>
    </source>
</evidence>
<comment type="subcellular location">
    <subcellularLocation>
        <location evidence="1">Nucleus</location>
    </subcellularLocation>
</comment>
<dbReference type="InterPro" id="IPR006458">
    <property type="entry name" value="Ovate_C"/>
</dbReference>
<dbReference type="OrthoDB" id="1871608at2759"/>
<organism evidence="8 9">
    <name type="scientific">Mucuna pruriens</name>
    <name type="common">Velvet bean</name>
    <name type="synonym">Dolichos pruriens</name>
    <dbReference type="NCBI Taxonomy" id="157652"/>
    <lineage>
        <taxon>Eukaryota</taxon>
        <taxon>Viridiplantae</taxon>
        <taxon>Streptophyta</taxon>
        <taxon>Embryophyta</taxon>
        <taxon>Tracheophyta</taxon>
        <taxon>Spermatophyta</taxon>
        <taxon>Magnoliopsida</taxon>
        <taxon>eudicotyledons</taxon>
        <taxon>Gunneridae</taxon>
        <taxon>Pentapetalae</taxon>
        <taxon>rosids</taxon>
        <taxon>fabids</taxon>
        <taxon>Fabales</taxon>
        <taxon>Fabaceae</taxon>
        <taxon>Papilionoideae</taxon>
        <taxon>50 kb inversion clade</taxon>
        <taxon>NPAAA clade</taxon>
        <taxon>indigoferoid/millettioid clade</taxon>
        <taxon>Phaseoleae</taxon>
        <taxon>Mucuna</taxon>
    </lineage>
</organism>
<evidence type="ECO:0000256" key="2">
    <source>
        <dbReference type="ARBA" id="ARBA00022491"/>
    </source>
</evidence>
<dbReference type="EMBL" id="QJKJ01010005">
    <property type="protein sequence ID" value="RDX74935.1"/>
    <property type="molecule type" value="Genomic_DNA"/>
</dbReference>
<keyword evidence="5" id="KW-0539">Nucleus</keyword>
<feature type="region of interest" description="Disordered" evidence="6">
    <location>
        <begin position="1"/>
        <end position="43"/>
    </location>
</feature>
<comment type="caution">
    <text evidence="8">The sequence shown here is derived from an EMBL/GenBank/DDBJ whole genome shotgun (WGS) entry which is preliminary data.</text>
</comment>
<dbReference type="GO" id="GO:0005634">
    <property type="term" value="C:nucleus"/>
    <property type="evidence" value="ECO:0007669"/>
    <property type="project" value="UniProtKB-SubCell"/>
</dbReference>
<feature type="domain" description="OVATE" evidence="7">
    <location>
        <begin position="56"/>
        <end position="116"/>
    </location>
</feature>
<dbReference type="GO" id="GO:0045892">
    <property type="term" value="P:negative regulation of DNA-templated transcription"/>
    <property type="evidence" value="ECO:0007669"/>
    <property type="project" value="InterPro"/>
</dbReference>
<dbReference type="PANTHER" id="PTHR34042:SF1">
    <property type="entry name" value="TRANSCRIPTION REPRESSOR OFP17"/>
    <property type="match status" value="1"/>
</dbReference>
<reference evidence="8" key="1">
    <citation type="submission" date="2018-05" db="EMBL/GenBank/DDBJ databases">
        <title>Draft genome of Mucuna pruriens seed.</title>
        <authorList>
            <person name="Nnadi N.E."/>
            <person name="Vos R."/>
            <person name="Hasami M.H."/>
            <person name="Devisetty U.K."/>
            <person name="Aguiy J.C."/>
        </authorList>
    </citation>
    <scope>NUCLEOTIDE SEQUENCE [LARGE SCALE GENOMIC DNA]</scope>
    <source>
        <strain evidence="8">JCA_2017</strain>
    </source>
</reference>
<feature type="non-terminal residue" evidence="8">
    <location>
        <position position="1"/>
    </location>
</feature>
<dbReference type="Proteomes" id="UP000257109">
    <property type="component" value="Unassembled WGS sequence"/>
</dbReference>
<dbReference type="PANTHER" id="PTHR34042">
    <property type="entry name" value="TRANSCRIPTION REPRESSOR OFP17"/>
    <property type="match status" value="1"/>
</dbReference>
<dbReference type="STRING" id="157652.A0A371F9H3"/>
<protein>
    <submittedName>
        <fullName evidence="8">Transcription repressor OFP17</fullName>
    </submittedName>
</protein>
<evidence type="ECO:0000256" key="5">
    <source>
        <dbReference type="ARBA" id="ARBA00023242"/>
    </source>
</evidence>
<keyword evidence="3" id="KW-0805">Transcription regulation</keyword>
<sequence length="121" mass="13838">MKARGPVFHSSKKSKDKDRLPNLKSPLNVHETIPSPSHSSLAPAYVRSRGIDKREGSLQVEDTCRNFEKYLVEMIVEEGNMRDLMDVEELLYCWKNLKCPVFTDLDNEVPILGFTKVDGKE</sequence>
<dbReference type="AlphaFoldDB" id="A0A371F9H3"/>
<evidence type="ECO:0000256" key="6">
    <source>
        <dbReference type="SAM" id="MobiDB-lite"/>
    </source>
</evidence>
<accession>A0A371F9H3</accession>
<keyword evidence="2" id="KW-0678">Repressor</keyword>
<evidence type="ECO:0000256" key="1">
    <source>
        <dbReference type="ARBA" id="ARBA00004123"/>
    </source>
</evidence>
<keyword evidence="4" id="KW-0804">Transcription</keyword>
<dbReference type="PROSITE" id="PS51754">
    <property type="entry name" value="OVATE"/>
    <property type="match status" value="1"/>
</dbReference>
<evidence type="ECO:0000256" key="4">
    <source>
        <dbReference type="ARBA" id="ARBA00023163"/>
    </source>
</evidence>